<sequence>MLVVGFSVLKAQVAEAVYKLIKNVRLWRSPDKTRLVFDVSDAVEHNKFHLSNPSRLVIDVDGARLSGTFSGLQLKGTPIQKIRHGSRNQNDLRIVLDLSEKVASESFLLKPNATYGHRLVVDLFDDESRKPKPVVKQKPVGFRDIVVAIDAGHGGEDPGAIAYGGGYEKHVTLAIAKELAALLSREKGFRPVLVRTGDYYIDLRRRTQIARDSKADLFISIHADGFKDRRAKGASVFALSRSGATSETARWLAQKENASDQIGGEGGISLGDKDDVLAGVLLDLSMTSTLSSSLEVGNKVLANMGGINRLHKKQVEQAGFVVLKSPDIPSILVETGFITNPEEARKLKSSNHQKMVAKAIFNGAKSWFYKKPPPDTLVAKWKQDGTLKARPSRYVIKPGDTLSEIADQFDISMNDLRRVNRLSSANNIRVGQVLVIPN</sequence>
<dbReference type="InterPro" id="IPR018392">
    <property type="entry name" value="LysM"/>
</dbReference>
<gene>
    <name evidence="11" type="ORF">GV64_03885</name>
</gene>
<keyword evidence="7" id="KW-0378">Hydrolase</keyword>
<dbReference type="CDD" id="cd02696">
    <property type="entry name" value="MurNAc-LAA"/>
    <property type="match status" value="1"/>
</dbReference>
<dbReference type="SMART" id="SM00257">
    <property type="entry name" value="LysM"/>
    <property type="match status" value="1"/>
</dbReference>
<keyword evidence="5" id="KW-0732">Signal</keyword>
<protein>
    <recommendedName>
        <fullName evidence="9">N-acetylmuramoyl-L-alanine amidase AmiC</fullName>
        <ecNumber evidence="4">3.5.1.28</ecNumber>
    </recommendedName>
</protein>
<dbReference type="Gene3D" id="2.60.40.3500">
    <property type="match status" value="1"/>
</dbReference>
<dbReference type="CDD" id="cd00118">
    <property type="entry name" value="LysM"/>
    <property type="match status" value="1"/>
</dbReference>
<dbReference type="GO" id="GO:0030288">
    <property type="term" value="C:outer membrane-bounded periplasmic space"/>
    <property type="evidence" value="ECO:0007669"/>
    <property type="project" value="TreeGrafter"/>
</dbReference>
<dbReference type="STRING" id="305900.GV64_03885"/>
<dbReference type="EMBL" id="JOJP01000001">
    <property type="protein sequence ID" value="KEI69999.1"/>
    <property type="molecule type" value="Genomic_DNA"/>
</dbReference>
<comment type="caution">
    <text evidence="11">The sequence shown here is derived from an EMBL/GenBank/DDBJ whole genome shotgun (WGS) entry which is preliminary data.</text>
</comment>
<evidence type="ECO:0000313" key="11">
    <source>
        <dbReference type="EMBL" id="KEI69999.1"/>
    </source>
</evidence>
<keyword evidence="12" id="KW-1185">Reference proteome</keyword>
<dbReference type="SUPFAM" id="SSF53187">
    <property type="entry name" value="Zn-dependent exopeptidases"/>
    <property type="match status" value="1"/>
</dbReference>
<dbReference type="FunFam" id="3.40.630.40:FF:000001">
    <property type="entry name" value="N-acetylmuramoyl-L-alanine amidase"/>
    <property type="match status" value="1"/>
</dbReference>
<accession>A0A081K773</accession>
<reference evidence="11 12" key="1">
    <citation type="submission" date="2014-06" db="EMBL/GenBank/DDBJ databases">
        <title>Whole Genome Sequences of Three Symbiotic Endozoicomonas Bacteria.</title>
        <authorList>
            <person name="Neave M.J."/>
            <person name="Apprill A."/>
            <person name="Voolstra C.R."/>
        </authorList>
    </citation>
    <scope>NUCLEOTIDE SEQUENCE [LARGE SCALE GENOMIC DNA]</scope>
    <source>
        <strain evidence="11 12">DSM 22380</strain>
    </source>
</reference>
<dbReference type="InterPro" id="IPR021731">
    <property type="entry name" value="AMIN_dom"/>
</dbReference>
<dbReference type="eggNOG" id="COG0860">
    <property type="taxonomic scope" value="Bacteria"/>
</dbReference>
<evidence type="ECO:0000256" key="1">
    <source>
        <dbReference type="ARBA" id="ARBA00001561"/>
    </source>
</evidence>
<dbReference type="Proteomes" id="UP000027997">
    <property type="component" value="Unassembled WGS sequence"/>
</dbReference>
<evidence type="ECO:0000256" key="5">
    <source>
        <dbReference type="ARBA" id="ARBA00022729"/>
    </source>
</evidence>
<dbReference type="InterPro" id="IPR002508">
    <property type="entry name" value="MurNAc-LAA_cat"/>
</dbReference>
<dbReference type="GO" id="GO:0008745">
    <property type="term" value="F:N-acetylmuramoyl-L-alanine amidase activity"/>
    <property type="evidence" value="ECO:0007669"/>
    <property type="project" value="UniProtKB-EC"/>
</dbReference>
<evidence type="ECO:0000256" key="6">
    <source>
        <dbReference type="ARBA" id="ARBA00022764"/>
    </source>
</evidence>
<proteinExistence type="inferred from homology"/>
<organism evidence="11 12">
    <name type="scientific">Endozoicomonas elysicola</name>
    <dbReference type="NCBI Taxonomy" id="305900"/>
    <lineage>
        <taxon>Bacteria</taxon>
        <taxon>Pseudomonadati</taxon>
        <taxon>Pseudomonadota</taxon>
        <taxon>Gammaproteobacteria</taxon>
        <taxon>Oceanospirillales</taxon>
        <taxon>Endozoicomonadaceae</taxon>
        <taxon>Endozoicomonas</taxon>
    </lineage>
</organism>
<dbReference type="GO" id="GO:0071555">
    <property type="term" value="P:cell wall organization"/>
    <property type="evidence" value="ECO:0007669"/>
    <property type="project" value="UniProtKB-KW"/>
</dbReference>
<dbReference type="Gene3D" id="3.40.630.40">
    <property type="entry name" value="Zn-dependent exopeptidases"/>
    <property type="match status" value="1"/>
</dbReference>
<comment type="subcellular location">
    <subcellularLocation>
        <location evidence="2">Periplasm</location>
    </subcellularLocation>
</comment>
<keyword evidence="8" id="KW-0961">Cell wall biogenesis/degradation</keyword>
<evidence type="ECO:0000313" key="12">
    <source>
        <dbReference type="Proteomes" id="UP000027997"/>
    </source>
</evidence>
<dbReference type="InterPro" id="IPR036779">
    <property type="entry name" value="LysM_dom_sf"/>
</dbReference>
<comment type="similarity">
    <text evidence="3">Belongs to the N-acetylmuramoyl-L-alanine amidase 3 family.</text>
</comment>
<dbReference type="SMART" id="SM00646">
    <property type="entry name" value="Ami_3"/>
    <property type="match status" value="1"/>
</dbReference>
<dbReference type="InterPro" id="IPR050695">
    <property type="entry name" value="N-acetylmuramoyl_amidase_3"/>
</dbReference>
<evidence type="ECO:0000259" key="10">
    <source>
        <dbReference type="PROSITE" id="PS51782"/>
    </source>
</evidence>
<dbReference type="PANTHER" id="PTHR30404:SF0">
    <property type="entry name" value="N-ACETYLMURAMOYL-L-ALANINE AMIDASE AMIC"/>
    <property type="match status" value="1"/>
</dbReference>
<name>A0A081K773_9GAMM</name>
<evidence type="ECO:0000256" key="2">
    <source>
        <dbReference type="ARBA" id="ARBA00004418"/>
    </source>
</evidence>
<dbReference type="EC" id="3.5.1.28" evidence="4"/>
<keyword evidence="6" id="KW-0574">Periplasm</keyword>
<evidence type="ECO:0000256" key="9">
    <source>
        <dbReference type="ARBA" id="ARBA00074581"/>
    </source>
</evidence>
<dbReference type="Pfam" id="PF01520">
    <property type="entry name" value="Amidase_3"/>
    <property type="match status" value="1"/>
</dbReference>
<evidence type="ECO:0000256" key="4">
    <source>
        <dbReference type="ARBA" id="ARBA00011901"/>
    </source>
</evidence>
<dbReference type="Pfam" id="PF01476">
    <property type="entry name" value="LysM"/>
    <property type="match status" value="1"/>
</dbReference>
<evidence type="ECO:0000256" key="3">
    <source>
        <dbReference type="ARBA" id="ARBA00010860"/>
    </source>
</evidence>
<comment type="catalytic activity">
    <reaction evidence="1">
        <text>Hydrolyzes the link between N-acetylmuramoyl residues and L-amino acid residues in certain cell-wall glycopeptides.</text>
        <dbReference type="EC" id="3.5.1.28"/>
    </reaction>
</comment>
<dbReference type="SUPFAM" id="SSF54106">
    <property type="entry name" value="LysM domain"/>
    <property type="match status" value="1"/>
</dbReference>
<dbReference type="PROSITE" id="PS51782">
    <property type="entry name" value="LYSM"/>
    <property type="match status" value="1"/>
</dbReference>
<dbReference type="PANTHER" id="PTHR30404">
    <property type="entry name" value="N-ACETYLMURAMOYL-L-ALANINE AMIDASE"/>
    <property type="match status" value="1"/>
</dbReference>
<dbReference type="GO" id="GO:0009253">
    <property type="term" value="P:peptidoglycan catabolic process"/>
    <property type="evidence" value="ECO:0007669"/>
    <property type="project" value="InterPro"/>
</dbReference>
<evidence type="ECO:0000256" key="7">
    <source>
        <dbReference type="ARBA" id="ARBA00022801"/>
    </source>
</evidence>
<dbReference type="AlphaFoldDB" id="A0A081K773"/>
<dbReference type="Pfam" id="PF11741">
    <property type="entry name" value="AMIN"/>
    <property type="match status" value="1"/>
</dbReference>
<feature type="domain" description="LysM" evidence="10">
    <location>
        <begin position="392"/>
        <end position="436"/>
    </location>
</feature>
<evidence type="ECO:0000256" key="8">
    <source>
        <dbReference type="ARBA" id="ARBA00023316"/>
    </source>
</evidence>
<dbReference type="Gene3D" id="3.10.350.10">
    <property type="entry name" value="LysM domain"/>
    <property type="match status" value="1"/>
</dbReference>